<organism evidence="4 5">
    <name type="scientific">Shinella curvata</name>
    <dbReference type="NCBI Taxonomy" id="1817964"/>
    <lineage>
        <taxon>Bacteria</taxon>
        <taxon>Pseudomonadati</taxon>
        <taxon>Pseudomonadota</taxon>
        <taxon>Alphaproteobacteria</taxon>
        <taxon>Hyphomicrobiales</taxon>
        <taxon>Rhizobiaceae</taxon>
        <taxon>Shinella</taxon>
    </lineage>
</organism>
<feature type="signal peptide" evidence="2">
    <location>
        <begin position="1"/>
        <end position="27"/>
    </location>
</feature>
<feature type="domain" description="Neurotransmitter-gated ion-channel ligand-binding" evidence="3">
    <location>
        <begin position="32"/>
        <end position="223"/>
    </location>
</feature>
<sequence>MAALRFLSAGLAALIVLLAGLCAPALADSSLPRDEGLPIAVQAAATVLSIESFDENAGKFRATVDLRLRWSDSRLASGDGDGTPQTLRNSAAEARMKEIWVAPVRIANQAGEAELSEYGLKIYPTGRVELLHRVTADFTVNVNVERFPFDRQKLAIEIAADGLTTAEMILRFDQSDIDFSRPSANADLGGWTIGLIDLKSAPQPGWYNGTHARVIAALDIERKLGLVVASIFIPLLASLLIPQLAIWLNTMEDGVFQVDTYEMVNIIIGGLFAIIALNFTVYSSYTVLSVGDNTVNRLFALNYIGLATALFVNVVFSRFNVVARLFGPYVQEQAYTAIMWAIPTLIFVLAVSFLFAAYV</sequence>
<evidence type="ECO:0000313" key="5">
    <source>
        <dbReference type="Proteomes" id="UP001177080"/>
    </source>
</evidence>
<dbReference type="EMBL" id="WHSC02000006">
    <property type="protein sequence ID" value="MDO6122662.1"/>
    <property type="molecule type" value="Genomic_DNA"/>
</dbReference>
<dbReference type="PANTHER" id="PTHR18945">
    <property type="entry name" value="NEUROTRANSMITTER GATED ION CHANNEL"/>
    <property type="match status" value="1"/>
</dbReference>
<dbReference type="RefSeq" id="WP_244760344.1">
    <property type="nucleotide sequence ID" value="NZ_JALJCJ010000002.1"/>
</dbReference>
<reference evidence="4" key="1">
    <citation type="submission" date="2022-04" db="EMBL/GenBank/DDBJ databases">
        <title>Shinella lacus sp. nov., a novel member of the genus Shinella from water.</title>
        <authorList>
            <person name="Deng Y."/>
        </authorList>
    </citation>
    <scope>NUCLEOTIDE SEQUENCE</scope>
    <source>
        <strain evidence="4">JCM 31239</strain>
    </source>
</reference>
<dbReference type="Pfam" id="PF02931">
    <property type="entry name" value="Neur_chan_LBD"/>
    <property type="match status" value="1"/>
</dbReference>
<dbReference type="Proteomes" id="UP001177080">
    <property type="component" value="Unassembled WGS sequence"/>
</dbReference>
<accession>A0ABT8XFX7</accession>
<feature type="transmembrane region" description="Helical" evidence="1">
    <location>
        <begin position="337"/>
        <end position="358"/>
    </location>
</feature>
<comment type="caution">
    <text evidence="4">The sequence shown here is derived from an EMBL/GenBank/DDBJ whole genome shotgun (WGS) entry which is preliminary data.</text>
</comment>
<evidence type="ECO:0000259" key="3">
    <source>
        <dbReference type="Pfam" id="PF02931"/>
    </source>
</evidence>
<dbReference type="Gene3D" id="2.70.170.10">
    <property type="entry name" value="Neurotransmitter-gated ion-channel ligand-binding domain"/>
    <property type="match status" value="1"/>
</dbReference>
<evidence type="ECO:0000256" key="2">
    <source>
        <dbReference type="SAM" id="SignalP"/>
    </source>
</evidence>
<evidence type="ECO:0000313" key="4">
    <source>
        <dbReference type="EMBL" id="MDO6122662.1"/>
    </source>
</evidence>
<feature type="transmembrane region" description="Helical" evidence="1">
    <location>
        <begin position="299"/>
        <end position="316"/>
    </location>
</feature>
<keyword evidence="2" id="KW-0732">Signal</keyword>
<keyword evidence="1" id="KW-0472">Membrane</keyword>
<dbReference type="InterPro" id="IPR036734">
    <property type="entry name" value="Neur_chan_lig-bd_sf"/>
</dbReference>
<dbReference type="InterPro" id="IPR006202">
    <property type="entry name" value="Neur_chan_lig-bd"/>
</dbReference>
<feature type="transmembrane region" description="Helical" evidence="1">
    <location>
        <begin position="260"/>
        <end position="279"/>
    </location>
</feature>
<keyword evidence="1" id="KW-0812">Transmembrane</keyword>
<protein>
    <recommendedName>
        <fullName evidence="3">Neurotransmitter-gated ion-channel ligand-binding domain-containing protein</fullName>
    </recommendedName>
</protein>
<keyword evidence="1" id="KW-1133">Transmembrane helix</keyword>
<feature type="transmembrane region" description="Helical" evidence="1">
    <location>
        <begin position="224"/>
        <end position="248"/>
    </location>
</feature>
<keyword evidence="5" id="KW-1185">Reference proteome</keyword>
<dbReference type="SUPFAM" id="SSF63712">
    <property type="entry name" value="Nicotinic receptor ligand binding domain-like"/>
    <property type="match status" value="1"/>
</dbReference>
<dbReference type="CDD" id="cd18988">
    <property type="entry name" value="LGIC_ECD_bact"/>
    <property type="match status" value="1"/>
</dbReference>
<proteinExistence type="predicted"/>
<feature type="chain" id="PRO_5046038075" description="Neurotransmitter-gated ion-channel ligand-binding domain-containing protein" evidence="2">
    <location>
        <begin position="28"/>
        <end position="359"/>
    </location>
</feature>
<dbReference type="InterPro" id="IPR006201">
    <property type="entry name" value="Neur_channel"/>
</dbReference>
<gene>
    <name evidence="4" type="ORF">GB928_015830</name>
</gene>
<name>A0ABT8XFX7_9HYPH</name>
<evidence type="ECO:0000256" key="1">
    <source>
        <dbReference type="SAM" id="Phobius"/>
    </source>
</evidence>